<dbReference type="NCBIfam" id="TIGR01200">
    <property type="entry name" value="GLPGLI"/>
    <property type="match status" value="1"/>
</dbReference>
<dbReference type="STRING" id="319236.BST91_10705"/>
<proteinExistence type="predicted"/>
<evidence type="ECO:0000313" key="3">
    <source>
        <dbReference type="Proteomes" id="UP000029221"/>
    </source>
</evidence>
<gene>
    <name evidence="2" type="ORF">JCM19294_2825</name>
</gene>
<feature type="compositionally biased region" description="Basic and acidic residues" evidence="1">
    <location>
        <begin position="272"/>
        <end position="282"/>
    </location>
</feature>
<evidence type="ECO:0000256" key="1">
    <source>
        <dbReference type="SAM" id="MobiDB-lite"/>
    </source>
</evidence>
<dbReference type="RefSeq" id="WP_042276965.1">
    <property type="nucleotide sequence ID" value="NZ_BBML01000001.1"/>
</dbReference>
<organism evidence="2 3">
    <name type="scientific">Nonlabens tegetincola</name>
    <dbReference type="NCBI Taxonomy" id="323273"/>
    <lineage>
        <taxon>Bacteria</taxon>
        <taxon>Pseudomonadati</taxon>
        <taxon>Bacteroidota</taxon>
        <taxon>Flavobacteriia</taxon>
        <taxon>Flavobacteriales</taxon>
        <taxon>Flavobacteriaceae</taxon>
        <taxon>Nonlabens</taxon>
    </lineage>
</organism>
<keyword evidence="3" id="KW-1185">Reference proteome</keyword>
<sequence>MITITRYVLLVLALIFAKTSLLQAQEFKGIATYQSKMIMDTEMDSTAVKEMGAEMAKAIQNALQTAGEAEFTLQFTRTESLYEEVKQLEKPQPKMEGLSITISGDGSAYGTTYKDLEKGTYLREDKIQGKEFLISDDLEKWDWKITGEQKKIGNYTAIKATYVIPKPELTEEEKKEKEEKEQKEGVSILDSIPQEDTVVTAWFTPELPVQNGPGSYHGLPGLILEVSDGSTILLCTKVELNPEKFKLKKPKNGKKISLSDFEELREKKQKEMMERFKGRRSGDTQVIMIGG</sequence>
<evidence type="ECO:0000313" key="2">
    <source>
        <dbReference type="EMBL" id="GAK96043.1"/>
    </source>
</evidence>
<name>A0A090Q2V2_9FLAO</name>
<protein>
    <submittedName>
        <fullName evidence="2">Uncharacterized protein</fullName>
    </submittedName>
</protein>
<dbReference type="AlphaFoldDB" id="A0A090Q2V2"/>
<feature type="region of interest" description="Disordered" evidence="1">
    <location>
        <begin position="272"/>
        <end position="291"/>
    </location>
</feature>
<reference evidence="2" key="1">
    <citation type="journal article" date="2014" name="Genome Announc.">
        <title>Draft Genome Sequences of Marine Flavobacterium Nonlabens Strains NR17, NR24, NR27, NR32, NR33, and Ara13.</title>
        <authorList>
            <person name="Nakanishi M."/>
            <person name="Meirelles P."/>
            <person name="Suzuki R."/>
            <person name="Takatani N."/>
            <person name="Mino S."/>
            <person name="Suda W."/>
            <person name="Oshima K."/>
            <person name="Hattori M."/>
            <person name="Ohkuma M."/>
            <person name="Hosokawa M."/>
            <person name="Miyashita K."/>
            <person name="Thompson F.L."/>
            <person name="Niwa A."/>
            <person name="Sawabe T."/>
            <person name="Sawabe T."/>
        </authorList>
    </citation>
    <scope>NUCLEOTIDE SEQUENCE [LARGE SCALE GENOMIC DNA]</scope>
    <source>
        <strain evidence="2">JCM 19294</strain>
    </source>
</reference>
<dbReference type="Pfam" id="PF09697">
    <property type="entry name" value="Porph_ging"/>
    <property type="match status" value="1"/>
</dbReference>
<dbReference type="EMBL" id="BBML01000001">
    <property type="protein sequence ID" value="GAK96043.1"/>
    <property type="molecule type" value="Genomic_DNA"/>
</dbReference>
<dbReference type="eggNOG" id="ENOG502ZBKS">
    <property type="taxonomic scope" value="Bacteria"/>
</dbReference>
<comment type="caution">
    <text evidence="2">The sequence shown here is derived from an EMBL/GenBank/DDBJ whole genome shotgun (WGS) entry which is preliminary data.</text>
</comment>
<accession>A0A090Q2V2</accession>
<dbReference type="InterPro" id="IPR005901">
    <property type="entry name" value="GLPGLI"/>
</dbReference>
<dbReference type="Proteomes" id="UP000029221">
    <property type="component" value="Unassembled WGS sequence"/>
</dbReference>